<dbReference type="InterPro" id="IPR046506">
    <property type="entry name" value="DUF6684"/>
</dbReference>
<feature type="transmembrane region" description="Helical" evidence="2">
    <location>
        <begin position="12"/>
        <end position="35"/>
    </location>
</feature>
<name>A0A3P3REY8_9EURY</name>
<evidence type="ECO:0000313" key="3">
    <source>
        <dbReference type="EMBL" id="RRJ31499.1"/>
    </source>
</evidence>
<keyword evidence="4" id="KW-1185">Reference proteome</keyword>
<dbReference type="AlphaFoldDB" id="A0A3P3REY8"/>
<keyword evidence="2" id="KW-0472">Membrane</keyword>
<dbReference type="Pfam" id="PF20389">
    <property type="entry name" value="DUF6684"/>
    <property type="match status" value="1"/>
</dbReference>
<gene>
    <name evidence="3" type="ORF">EIK79_07240</name>
</gene>
<accession>A0A3P3REY8</accession>
<dbReference type="RefSeq" id="WP_124954451.1">
    <property type="nucleotide sequence ID" value="NZ_RRCH01000014.1"/>
</dbReference>
<reference evidence="3 4" key="1">
    <citation type="submission" date="2018-11" db="EMBL/GenBank/DDBJ databases">
        <title>Taxonoimc description of Halomarina strain SPP-AMP-1.</title>
        <authorList>
            <person name="Pal Y."/>
            <person name="Srinivasana K."/>
            <person name="Verma A."/>
            <person name="Kumar P."/>
        </authorList>
    </citation>
    <scope>NUCLEOTIDE SEQUENCE [LARGE SCALE GENOMIC DNA]</scope>
    <source>
        <strain evidence="3 4">SPP-AMP-1</strain>
    </source>
</reference>
<protein>
    <submittedName>
        <fullName evidence="3">Uncharacterized protein</fullName>
    </submittedName>
</protein>
<keyword evidence="2" id="KW-0812">Transmembrane</keyword>
<feature type="region of interest" description="Disordered" evidence="1">
    <location>
        <begin position="80"/>
        <end position="107"/>
    </location>
</feature>
<organism evidence="3 4">
    <name type="scientific">Halocatena pleomorpha</name>
    <dbReference type="NCBI Taxonomy" id="1785090"/>
    <lineage>
        <taxon>Archaea</taxon>
        <taxon>Methanobacteriati</taxon>
        <taxon>Methanobacteriota</taxon>
        <taxon>Stenosarchaea group</taxon>
        <taxon>Halobacteria</taxon>
        <taxon>Halobacteriales</taxon>
        <taxon>Natronomonadaceae</taxon>
        <taxon>Halocatena</taxon>
    </lineage>
</organism>
<keyword evidence="2" id="KW-1133">Transmembrane helix</keyword>
<comment type="caution">
    <text evidence="3">The sequence shown here is derived from an EMBL/GenBank/DDBJ whole genome shotgun (WGS) entry which is preliminary data.</text>
</comment>
<dbReference type="Proteomes" id="UP000282322">
    <property type="component" value="Unassembled WGS sequence"/>
</dbReference>
<evidence type="ECO:0000313" key="4">
    <source>
        <dbReference type="Proteomes" id="UP000282322"/>
    </source>
</evidence>
<evidence type="ECO:0000256" key="1">
    <source>
        <dbReference type="SAM" id="MobiDB-lite"/>
    </source>
</evidence>
<feature type="transmembrane region" description="Helical" evidence="2">
    <location>
        <begin position="41"/>
        <end position="65"/>
    </location>
</feature>
<dbReference type="OrthoDB" id="306958at2157"/>
<evidence type="ECO:0000256" key="2">
    <source>
        <dbReference type="SAM" id="Phobius"/>
    </source>
</evidence>
<dbReference type="EMBL" id="RRCH01000014">
    <property type="protein sequence ID" value="RRJ31499.1"/>
    <property type="molecule type" value="Genomic_DNA"/>
</dbReference>
<proteinExistence type="predicted"/>
<sequence length="107" mass="12051">MFGFDDTRLVDSVPNGAPLLIILVLTGLFIAYNPWGWENWFLILEIFGLHLVPILTLAPITYLVFTFLTESSDGHSETADRIQSRFMLSEPAAYTGEDDRDESSSNH</sequence>